<accession>A0A0S4IRN9</accession>
<gene>
    <name evidence="3" type="ORF">BSAL_63095</name>
</gene>
<evidence type="ECO:0000256" key="1">
    <source>
        <dbReference type="SAM" id="MobiDB-lite"/>
    </source>
</evidence>
<dbReference type="InterPro" id="IPR000286">
    <property type="entry name" value="HDACs"/>
</dbReference>
<dbReference type="Pfam" id="PF00850">
    <property type="entry name" value="Hist_deacetyl"/>
    <property type="match status" value="1"/>
</dbReference>
<feature type="domain" description="Histone deacetylase" evidence="2">
    <location>
        <begin position="99"/>
        <end position="435"/>
    </location>
</feature>
<dbReference type="PANTHER" id="PTHR10625">
    <property type="entry name" value="HISTONE DEACETYLASE HDAC1-RELATED"/>
    <property type="match status" value="1"/>
</dbReference>
<keyword evidence="4" id="KW-1185">Reference proteome</keyword>
<evidence type="ECO:0000313" key="4">
    <source>
        <dbReference type="Proteomes" id="UP000051952"/>
    </source>
</evidence>
<dbReference type="InterPro" id="IPR023801">
    <property type="entry name" value="His_deacetylse_dom"/>
</dbReference>
<organism evidence="3 4">
    <name type="scientific">Bodo saltans</name>
    <name type="common">Flagellated protozoan</name>
    <dbReference type="NCBI Taxonomy" id="75058"/>
    <lineage>
        <taxon>Eukaryota</taxon>
        <taxon>Discoba</taxon>
        <taxon>Euglenozoa</taxon>
        <taxon>Kinetoplastea</taxon>
        <taxon>Metakinetoplastina</taxon>
        <taxon>Eubodonida</taxon>
        <taxon>Bodonidae</taxon>
        <taxon>Bodo</taxon>
    </lineage>
</organism>
<dbReference type="Gene3D" id="3.40.800.20">
    <property type="entry name" value="Histone deacetylase domain"/>
    <property type="match status" value="1"/>
</dbReference>
<dbReference type="AlphaFoldDB" id="A0A0S4IRN9"/>
<dbReference type="PANTHER" id="PTHR10625:SF10">
    <property type="entry name" value="HISTONE DEACETYLASE HDAC1"/>
    <property type="match status" value="1"/>
</dbReference>
<reference evidence="4" key="1">
    <citation type="submission" date="2015-09" db="EMBL/GenBank/DDBJ databases">
        <authorList>
            <consortium name="Pathogen Informatics"/>
        </authorList>
    </citation>
    <scope>NUCLEOTIDE SEQUENCE [LARGE SCALE GENOMIC DNA]</scope>
    <source>
        <strain evidence="4">Lake Konstanz</strain>
    </source>
</reference>
<name>A0A0S4IRN9_BODSA</name>
<dbReference type="InterPro" id="IPR037138">
    <property type="entry name" value="His_deacetylse_dom_sf"/>
</dbReference>
<feature type="compositionally biased region" description="Acidic residues" evidence="1">
    <location>
        <begin position="542"/>
        <end position="567"/>
    </location>
</feature>
<dbReference type="Proteomes" id="UP000051952">
    <property type="component" value="Unassembled WGS sequence"/>
</dbReference>
<evidence type="ECO:0000313" key="3">
    <source>
        <dbReference type="EMBL" id="CUF50542.1"/>
    </source>
</evidence>
<dbReference type="VEuPathDB" id="TriTrypDB:BSAL_63095"/>
<dbReference type="OMA" id="MEKCWAN"/>
<dbReference type="SUPFAM" id="SSF52768">
    <property type="entry name" value="Arginase/deacetylase"/>
    <property type="match status" value="1"/>
</dbReference>
<feature type="region of interest" description="Disordered" evidence="1">
    <location>
        <begin position="541"/>
        <end position="567"/>
    </location>
</feature>
<dbReference type="PRINTS" id="PR01270">
    <property type="entry name" value="HDASUPER"/>
</dbReference>
<dbReference type="OrthoDB" id="73273at2759"/>
<evidence type="ECO:0000259" key="2">
    <source>
        <dbReference type="Pfam" id="PF00850"/>
    </source>
</evidence>
<dbReference type="GO" id="GO:0040029">
    <property type="term" value="P:epigenetic regulation of gene expression"/>
    <property type="evidence" value="ECO:0007669"/>
    <property type="project" value="TreeGrafter"/>
</dbReference>
<dbReference type="InterPro" id="IPR023696">
    <property type="entry name" value="Ureohydrolase_dom_sf"/>
</dbReference>
<protein>
    <recommendedName>
        <fullName evidence="2">Histone deacetylase domain-containing protein</fullName>
    </recommendedName>
</protein>
<dbReference type="GO" id="GO:0004407">
    <property type="term" value="F:histone deacetylase activity"/>
    <property type="evidence" value="ECO:0007669"/>
    <property type="project" value="TreeGrafter"/>
</dbReference>
<sequence>MNFNAIIVHSDAYDAAVSIPVHPKRHFVTWDLVSHYALGDDPCRYHHAAETSTGSPGISEGGTRVTIVPSPVRVLDPFEPTKSSECSRVPDVNDVLPLLLEFHDSDYVQYVRDRSISGALDERHRGAHLAGAKRPREEDDGSVVSQRYANDLVPEEGDDEYGLTNECHPFQGMFQTALYTVWGTVYSVRALTIQPQLPSSPLGTSSTRSIKANSSSGGNDGFVWCAMHWWGGRHHAKCDKAGGFCYFNDVVIGVQELQKRLRQRSSCRVSSSPRILVLDIDAHHGDGTQDAFFHDPSVFTCSLHRYGVGVFPGSGRTEERGGGFGKGTCSNIPLKEGSTGAAALPVIVSEIHKIWASFAPDAAVIVCGADALVGDPLGGLNFDVGDLQTIVRLVMEKCWANMKDGHATVPTPLLILGAGGYVDTSFAKVAAAVTKDVAYWTGPSSKGSSGGWEGKESPPLLSSAITCDRTPPLTTTSSITEKKTLCDANRPTLATTTTLMVPVPDTCEYFSLYAPSFLMGGLPPAVCQKIISDGLCVPEGDTGGDEASFESESCEEEDSDEEVIDDM</sequence>
<dbReference type="EMBL" id="CYKH01000341">
    <property type="protein sequence ID" value="CUF50542.1"/>
    <property type="molecule type" value="Genomic_DNA"/>
</dbReference>
<proteinExistence type="predicted"/>